<dbReference type="CDD" id="cd17546">
    <property type="entry name" value="REC_hyHK_CKI1_RcsC-like"/>
    <property type="match status" value="1"/>
</dbReference>
<keyword evidence="6" id="KW-0472">Membrane</keyword>
<keyword evidence="6" id="KW-0812">Transmembrane</keyword>
<dbReference type="CDD" id="cd16922">
    <property type="entry name" value="HATPase_EvgS-ArcB-TorS-like"/>
    <property type="match status" value="1"/>
</dbReference>
<dbReference type="InterPro" id="IPR003594">
    <property type="entry name" value="HATPase_dom"/>
</dbReference>
<feature type="transmembrane region" description="Helical" evidence="6">
    <location>
        <begin position="9"/>
        <end position="29"/>
    </location>
</feature>
<organism evidence="9 10">
    <name type="scientific">Sulfurovum riftiae</name>
    <dbReference type="NCBI Taxonomy" id="1630136"/>
    <lineage>
        <taxon>Bacteria</taxon>
        <taxon>Pseudomonadati</taxon>
        <taxon>Campylobacterota</taxon>
        <taxon>Epsilonproteobacteria</taxon>
        <taxon>Campylobacterales</taxon>
        <taxon>Sulfurovaceae</taxon>
        <taxon>Sulfurovum</taxon>
    </lineage>
</organism>
<gene>
    <name evidence="9" type="ORF">AS592_11890</name>
</gene>
<feature type="domain" description="Histidine kinase" evidence="7">
    <location>
        <begin position="104"/>
        <end position="326"/>
    </location>
</feature>
<dbReference type="Gene3D" id="3.30.565.10">
    <property type="entry name" value="Histidine kinase-like ATPase, C-terminal domain"/>
    <property type="match status" value="1"/>
</dbReference>
<dbReference type="EMBL" id="LNKT01000003">
    <property type="protein sequence ID" value="KYJ87194.1"/>
    <property type="molecule type" value="Genomic_DNA"/>
</dbReference>
<dbReference type="PRINTS" id="PR00344">
    <property type="entry name" value="BCTRLSENSOR"/>
</dbReference>
<keyword evidence="3 5" id="KW-0597">Phosphoprotein</keyword>
<dbReference type="SMART" id="SM00388">
    <property type="entry name" value="HisKA"/>
    <property type="match status" value="1"/>
</dbReference>
<dbReference type="InterPro" id="IPR005467">
    <property type="entry name" value="His_kinase_dom"/>
</dbReference>
<comment type="catalytic activity">
    <reaction evidence="1">
        <text>ATP + protein L-histidine = ADP + protein N-phospho-L-histidine.</text>
        <dbReference type="EC" id="2.7.13.3"/>
    </reaction>
</comment>
<dbReference type="Pfam" id="PF00072">
    <property type="entry name" value="Response_reg"/>
    <property type="match status" value="1"/>
</dbReference>
<evidence type="ECO:0000313" key="9">
    <source>
        <dbReference type="EMBL" id="KYJ87194.1"/>
    </source>
</evidence>
<dbReference type="InterPro" id="IPR036097">
    <property type="entry name" value="HisK_dim/P_sf"/>
</dbReference>
<keyword evidence="4" id="KW-0902">Two-component regulatory system</keyword>
<dbReference type="PROSITE" id="PS50109">
    <property type="entry name" value="HIS_KIN"/>
    <property type="match status" value="1"/>
</dbReference>
<keyword evidence="10" id="KW-1185">Reference proteome</keyword>
<dbReference type="Pfam" id="PF00512">
    <property type="entry name" value="HisKA"/>
    <property type="match status" value="1"/>
</dbReference>
<dbReference type="PANTHER" id="PTHR45339:SF1">
    <property type="entry name" value="HYBRID SIGNAL TRANSDUCTION HISTIDINE KINASE J"/>
    <property type="match status" value="1"/>
</dbReference>
<dbReference type="GO" id="GO:0000155">
    <property type="term" value="F:phosphorelay sensor kinase activity"/>
    <property type="evidence" value="ECO:0007669"/>
    <property type="project" value="InterPro"/>
</dbReference>
<dbReference type="InterPro" id="IPR036890">
    <property type="entry name" value="HATPase_C_sf"/>
</dbReference>
<dbReference type="CDD" id="cd00082">
    <property type="entry name" value="HisKA"/>
    <property type="match status" value="1"/>
</dbReference>
<dbReference type="InterPro" id="IPR003661">
    <property type="entry name" value="HisK_dim/P_dom"/>
</dbReference>
<feature type="domain" description="Response regulatory" evidence="8">
    <location>
        <begin position="478"/>
        <end position="597"/>
    </location>
</feature>
<feature type="modified residue" description="4-aspartylphosphate" evidence="5">
    <location>
        <position position="527"/>
    </location>
</feature>
<evidence type="ECO:0000259" key="8">
    <source>
        <dbReference type="PROSITE" id="PS50110"/>
    </source>
</evidence>
<dbReference type="STRING" id="1630136.AS592_11890"/>
<dbReference type="InterPro" id="IPR001789">
    <property type="entry name" value="Sig_transdc_resp-reg_receiver"/>
</dbReference>
<dbReference type="SMART" id="SM00387">
    <property type="entry name" value="HATPase_c"/>
    <property type="match status" value="1"/>
</dbReference>
<dbReference type="AlphaFoldDB" id="A0A151CIC8"/>
<comment type="caution">
    <text evidence="9">The sequence shown here is derived from an EMBL/GenBank/DDBJ whole genome shotgun (WGS) entry which is preliminary data.</text>
</comment>
<dbReference type="SUPFAM" id="SSF47384">
    <property type="entry name" value="Homodimeric domain of signal transducing histidine kinase"/>
    <property type="match status" value="1"/>
</dbReference>
<dbReference type="Pfam" id="PF02518">
    <property type="entry name" value="HATPase_c"/>
    <property type="match status" value="1"/>
</dbReference>
<feature type="transmembrane region" description="Helical" evidence="6">
    <location>
        <begin position="35"/>
        <end position="52"/>
    </location>
</feature>
<dbReference type="PROSITE" id="PS50110">
    <property type="entry name" value="RESPONSE_REGULATORY"/>
    <property type="match status" value="1"/>
</dbReference>
<evidence type="ECO:0000259" key="7">
    <source>
        <dbReference type="PROSITE" id="PS50109"/>
    </source>
</evidence>
<proteinExistence type="predicted"/>
<dbReference type="InterPro" id="IPR011006">
    <property type="entry name" value="CheY-like_superfamily"/>
</dbReference>
<reference evidence="9 10" key="1">
    <citation type="submission" date="2015-11" db="EMBL/GenBank/DDBJ databases">
        <title>Draft genome of Sulfurovum riftiae 1812E, a member of the Epsilonproteobacteria isolated from the tube of the deep-sea hydrothermal vent tubewom Riftia pachyptila.</title>
        <authorList>
            <person name="Vetriani C."/>
            <person name="Giovannelli D."/>
        </authorList>
    </citation>
    <scope>NUCLEOTIDE SEQUENCE [LARGE SCALE GENOMIC DNA]</scope>
    <source>
        <strain evidence="9 10">1812E</strain>
    </source>
</reference>
<dbReference type="EC" id="2.7.13.3" evidence="2"/>
<protein>
    <recommendedName>
        <fullName evidence="2">histidine kinase</fullName>
        <ecNumber evidence="2">2.7.13.3</ecNumber>
    </recommendedName>
</protein>
<dbReference type="SUPFAM" id="SSF52172">
    <property type="entry name" value="CheY-like"/>
    <property type="match status" value="1"/>
</dbReference>
<accession>A0A151CIC8</accession>
<evidence type="ECO:0000256" key="5">
    <source>
        <dbReference type="PROSITE-ProRule" id="PRU00169"/>
    </source>
</evidence>
<keyword evidence="6" id="KW-1133">Transmembrane helix</keyword>
<dbReference type="SMART" id="SM00448">
    <property type="entry name" value="REC"/>
    <property type="match status" value="1"/>
</dbReference>
<dbReference type="PANTHER" id="PTHR45339">
    <property type="entry name" value="HYBRID SIGNAL TRANSDUCTION HISTIDINE KINASE J"/>
    <property type="match status" value="1"/>
</dbReference>
<dbReference type="FunFam" id="3.30.565.10:FF:000010">
    <property type="entry name" value="Sensor histidine kinase RcsC"/>
    <property type="match status" value="1"/>
</dbReference>
<evidence type="ECO:0000256" key="2">
    <source>
        <dbReference type="ARBA" id="ARBA00012438"/>
    </source>
</evidence>
<evidence type="ECO:0000256" key="6">
    <source>
        <dbReference type="SAM" id="Phobius"/>
    </source>
</evidence>
<name>A0A151CIC8_9BACT</name>
<dbReference type="InterPro" id="IPR004358">
    <property type="entry name" value="Sig_transdc_His_kin-like_C"/>
</dbReference>
<evidence type="ECO:0000313" key="10">
    <source>
        <dbReference type="Proteomes" id="UP000075359"/>
    </source>
</evidence>
<evidence type="ECO:0000256" key="4">
    <source>
        <dbReference type="ARBA" id="ARBA00023012"/>
    </source>
</evidence>
<dbReference type="Proteomes" id="UP000075359">
    <property type="component" value="Unassembled WGS sequence"/>
</dbReference>
<dbReference type="SUPFAM" id="SSF55874">
    <property type="entry name" value="ATPase domain of HSP90 chaperone/DNA topoisomerase II/histidine kinase"/>
    <property type="match status" value="1"/>
</dbReference>
<evidence type="ECO:0000256" key="3">
    <source>
        <dbReference type="ARBA" id="ARBA00022553"/>
    </source>
</evidence>
<evidence type="ECO:0000256" key="1">
    <source>
        <dbReference type="ARBA" id="ARBA00000085"/>
    </source>
</evidence>
<sequence length="599" mass="67674">MFNNIRKELLISVIAAAITGIFSFFVLQLRFDQSLILSLFFMVFFFFFFYINEKQVGVGEGKKGNIQTVPKEKYHLLENKFKALFLKAEKLEKENKTTELFLASMSHEIRTPLNGIVGLTELLDGTELTEEQKEFVSMIRESSHNLNVIVNDILDVSKINAGKMELENIEFDLFTKMEASVGMFVPKIEEKGIVLNLFTDPKIPSHVIGDPTRLSQVIINLVSNAVKFTEKAGKIDLFAEYVKEKPDTVTFKVSVADSGIGLTKEQQARIFEAYSQAEASTTRKAGGTGLGLTISSKIIKSMGSELKVKSKEGAGSTFFFTLTLPKGRHETKEILEISDELKVGVVCSDKNPKSQWNMILQKYIQFYGADYQNYRDKNIFSSACPDILLIDHTTIDTDSIASFEYLSCKRVLLTSSTLHTNLGKERQIFDEIVYMPITFEKIGKILQLKKGEDLASRSRSIKNKSLEKAEKKSFENIHVLVAEDNPINQKLIKIVLENFGLTVTLASNGEEAYEYRKKHKYDMIFMDIQMPVMGGVESTHRILEYEKEQGLEHIPIIALTANALSGDKEKYISEGMDDYATKPLDIKVIEKLVSKYCVV</sequence>
<dbReference type="Gene3D" id="3.40.50.2300">
    <property type="match status" value="1"/>
</dbReference>
<dbReference type="Gene3D" id="1.10.287.130">
    <property type="match status" value="1"/>
</dbReference>